<dbReference type="GO" id="GO:0019354">
    <property type="term" value="P:siroheme biosynthetic process"/>
    <property type="evidence" value="ECO:0007669"/>
    <property type="project" value="InterPro"/>
</dbReference>
<dbReference type="AlphaFoldDB" id="A0A7M2YUQ4"/>
<dbReference type="PANTHER" id="PTHR45790">
    <property type="entry name" value="SIROHEME SYNTHASE-RELATED"/>
    <property type="match status" value="1"/>
</dbReference>
<evidence type="ECO:0000256" key="6">
    <source>
        <dbReference type="RuleBase" id="RU003960"/>
    </source>
</evidence>
<keyword evidence="5" id="KW-0627">Porphyrin biosynthesis</keyword>
<dbReference type="InterPro" id="IPR003043">
    <property type="entry name" value="Uropor_MeTrfase_CS"/>
</dbReference>
<dbReference type="RefSeq" id="WP_181813695.1">
    <property type="nucleotide sequence ID" value="NZ_QQZY01000008.1"/>
</dbReference>
<evidence type="ECO:0000313" key="9">
    <source>
        <dbReference type="Proteomes" id="UP000254134"/>
    </source>
</evidence>
<evidence type="ECO:0000313" key="8">
    <source>
        <dbReference type="EMBL" id="RDI73594.1"/>
    </source>
</evidence>
<dbReference type="CDD" id="cd11642">
    <property type="entry name" value="SUMT"/>
    <property type="match status" value="1"/>
</dbReference>
<comment type="caution">
    <text evidence="8">The sequence shown here is derived from an EMBL/GenBank/DDBJ whole genome shotgun (WGS) entry which is preliminary data.</text>
</comment>
<evidence type="ECO:0000256" key="4">
    <source>
        <dbReference type="ARBA" id="ARBA00022691"/>
    </source>
</evidence>
<dbReference type="InterPro" id="IPR035996">
    <property type="entry name" value="4pyrrol_Methylase_sf"/>
</dbReference>
<dbReference type="InterPro" id="IPR014777">
    <property type="entry name" value="4pyrrole_Mease_sub1"/>
</dbReference>
<accession>A0A7M2YUQ4</accession>
<evidence type="ECO:0000259" key="7">
    <source>
        <dbReference type="Pfam" id="PF00590"/>
    </source>
</evidence>
<dbReference type="SUPFAM" id="SSF53790">
    <property type="entry name" value="Tetrapyrrole methylase"/>
    <property type="match status" value="1"/>
</dbReference>
<dbReference type="GO" id="GO:0004851">
    <property type="term" value="F:uroporphyrin-III C-methyltransferase activity"/>
    <property type="evidence" value="ECO:0007669"/>
    <property type="project" value="UniProtKB-EC"/>
</dbReference>
<dbReference type="GO" id="GO:0032259">
    <property type="term" value="P:methylation"/>
    <property type="evidence" value="ECO:0007669"/>
    <property type="project" value="UniProtKB-KW"/>
</dbReference>
<dbReference type="InterPro" id="IPR006366">
    <property type="entry name" value="CobA/CysG_C"/>
</dbReference>
<proteinExistence type="inferred from homology"/>
<protein>
    <recommendedName>
        <fullName evidence="1">uroporphyrinogen-III C-methyltransferase</fullName>
        <ecNumber evidence="1">2.1.1.107</ecNumber>
    </recommendedName>
</protein>
<evidence type="ECO:0000256" key="3">
    <source>
        <dbReference type="ARBA" id="ARBA00022679"/>
    </source>
</evidence>
<gene>
    <name evidence="8" type="ORF">Gocc_2735</name>
</gene>
<keyword evidence="3 6" id="KW-0808">Transferase</keyword>
<name>A0A7M2YUQ4_9ACTN</name>
<dbReference type="NCBIfam" id="TIGR01469">
    <property type="entry name" value="cobA_cysG_Cterm"/>
    <property type="match status" value="1"/>
</dbReference>
<dbReference type="EMBL" id="QQZY01000008">
    <property type="protein sequence ID" value="RDI73594.1"/>
    <property type="molecule type" value="Genomic_DNA"/>
</dbReference>
<evidence type="ECO:0000256" key="2">
    <source>
        <dbReference type="ARBA" id="ARBA00022603"/>
    </source>
</evidence>
<keyword evidence="2 6" id="KW-0489">Methyltransferase</keyword>
<reference evidence="8 9" key="1">
    <citation type="submission" date="2018-07" db="EMBL/GenBank/DDBJ databases">
        <title>High-quality-draft genome sequence of Gaiella occulta.</title>
        <authorList>
            <person name="Severino R."/>
            <person name="Froufe H.J.C."/>
            <person name="Rainey F.A."/>
            <person name="Barroso C."/>
            <person name="Albuquerque L."/>
            <person name="Lobo-Da-Cunha A."/>
            <person name="Da Costa M.S."/>
            <person name="Egas C."/>
        </authorList>
    </citation>
    <scope>NUCLEOTIDE SEQUENCE [LARGE SCALE GENOMIC DNA]</scope>
    <source>
        <strain evidence="8 9">F2-233</strain>
    </source>
</reference>
<sequence>MSGRIHLVGAGPGDADLLTVRAARLIAAADVIVHDRLVGPDVLAGCRPGTELVDVSKRPGKASVAQEEINRILISRARSGLDVVRLKGGDPFVFGRGGEEAIALAAAGIEFELVPGISSALAGPAAAGIPVTHREAARSFAVMTAHAAGLDGHDWSALAAVDTLVVLMGAATAGLVTRRLLQAGRAADTPAAAVQEATLAGQREVRSTLAALPDAIAADGLRAPLVLVIGAVAALDVRCAVASEVAR</sequence>
<dbReference type="EC" id="2.1.1.107" evidence="1"/>
<keyword evidence="9" id="KW-1185">Reference proteome</keyword>
<feature type="domain" description="Tetrapyrrole methylase" evidence="7">
    <location>
        <begin position="4"/>
        <end position="212"/>
    </location>
</feature>
<dbReference type="Pfam" id="PF00590">
    <property type="entry name" value="TP_methylase"/>
    <property type="match status" value="1"/>
</dbReference>
<dbReference type="Proteomes" id="UP000254134">
    <property type="component" value="Unassembled WGS sequence"/>
</dbReference>
<dbReference type="PANTHER" id="PTHR45790:SF3">
    <property type="entry name" value="S-ADENOSYL-L-METHIONINE-DEPENDENT UROPORPHYRINOGEN III METHYLTRANSFERASE, CHLOROPLASTIC"/>
    <property type="match status" value="1"/>
</dbReference>
<dbReference type="PROSITE" id="PS00840">
    <property type="entry name" value="SUMT_2"/>
    <property type="match status" value="1"/>
</dbReference>
<keyword evidence="4" id="KW-0949">S-adenosyl-L-methionine</keyword>
<evidence type="ECO:0000256" key="1">
    <source>
        <dbReference type="ARBA" id="ARBA00012162"/>
    </source>
</evidence>
<dbReference type="InterPro" id="IPR050161">
    <property type="entry name" value="Siro_Cobalamin_biosynth"/>
</dbReference>
<comment type="similarity">
    <text evidence="6">Belongs to the precorrin methyltransferase family.</text>
</comment>
<organism evidence="8 9">
    <name type="scientific">Gaiella occulta</name>
    <dbReference type="NCBI Taxonomy" id="1002870"/>
    <lineage>
        <taxon>Bacteria</taxon>
        <taxon>Bacillati</taxon>
        <taxon>Actinomycetota</taxon>
        <taxon>Thermoleophilia</taxon>
        <taxon>Gaiellales</taxon>
        <taxon>Gaiellaceae</taxon>
        <taxon>Gaiella</taxon>
    </lineage>
</organism>
<evidence type="ECO:0000256" key="5">
    <source>
        <dbReference type="ARBA" id="ARBA00023244"/>
    </source>
</evidence>
<reference evidence="9" key="2">
    <citation type="journal article" date="2019" name="MicrobiologyOpen">
        <title>High-quality draft genome sequence of Gaiella occulta isolated from a 150 meter deep mineral water borehole and comparison with the genome sequences of other deep-branching lineages of the phylum Actinobacteria.</title>
        <authorList>
            <person name="Severino R."/>
            <person name="Froufe H.J.C."/>
            <person name="Barroso C."/>
            <person name="Albuquerque L."/>
            <person name="Lobo-da-Cunha A."/>
            <person name="da Costa M.S."/>
            <person name="Egas C."/>
        </authorList>
    </citation>
    <scope>NUCLEOTIDE SEQUENCE [LARGE SCALE GENOMIC DNA]</scope>
    <source>
        <strain evidence="9">F2-233</strain>
    </source>
</reference>
<dbReference type="InterPro" id="IPR000878">
    <property type="entry name" value="4pyrrol_Mease"/>
</dbReference>
<dbReference type="FunFam" id="3.40.1010.10:FF:000001">
    <property type="entry name" value="Siroheme synthase"/>
    <property type="match status" value="1"/>
</dbReference>
<dbReference type="InterPro" id="IPR014776">
    <property type="entry name" value="4pyrrole_Mease_sub2"/>
</dbReference>
<dbReference type="NCBIfam" id="NF004790">
    <property type="entry name" value="PRK06136.1"/>
    <property type="match status" value="1"/>
</dbReference>
<dbReference type="Gene3D" id="3.40.1010.10">
    <property type="entry name" value="Cobalt-precorrin-4 Transmethylase, Domain 1"/>
    <property type="match status" value="1"/>
</dbReference>
<dbReference type="Gene3D" id="3.30.950.10">
    <property type="entry name" value="Methyltransferase, Cobalt-precorrin-4 Transmethylase, Domain 2"/>
    <property type="match status" value="1"/>
</dbReference>
<dbReference type="PROSITE" id="PS00839">
    <property type="entry name" value="SUMT_1"/>
    <property type="match status" value="1"/>
</dbReference>